<dbReference type="Proteomes" id="UP000317122">
    <property type="component" value="Unassembled WGS sequence"/>
</dbReference>
<keyword evidence="2" id="KW-1185">Reference proteome</keyword>
<gene>
    <name evidence="1" type="ORF">IQ26_05315</name>
</gene>
<organism evidence="1 2">
    <name type="scientific">Mesorhizobium tianshanense</name>
    <dbReference type="NCBI Taxonomy" id="39844"/>
    <lineage>
        <taxon>Bacteria</taxon>
        <taxon>Pseudomonadati</taxon>
        <taxon>Pseudomonadota</taxon>
        <taxon>Alphaproteobacteria</taxon>
        <taxon>Hyphomicrobiales</taxon>
        <taxon>Phyllobacteriaceae</taxon>
        <taxon>Mesorhizobium</taxon>
    </lineage>
</organism>
<dbReference type="EMBL" id="VLKT01000039">
    <property type="protein sequence ID" value="TWI28275.1"/>
    <property type="molecule type" value="Genomic_DNA"/>
</dbReference>
<accession>A0A562N7X9</accession>
<evidence type="ECO:0000313" key="2">
    <source>
        <dbReference type="Proteomes" id="UP000317122"/>
    </source>
</evidence>
<protein>
    <submittedName>
        <fullName evidence="1">Uncharacterized protein</fullName>
    </submittedName>
</protein>
<reference evidence="1 2" key="1">
    <citation type="journal article" date="2015" name="Stand. Genomic Sci.">
        <title>Genomic Encyclopedia of Bacterial and Archaeal Type Strains, Phase III: the genomes of soil and plant-associated and newly described type strains.</title>
        <authorList>
            <person name="Whitman W.B."/>
            <person name="Woyke T."/>
            <person name="Klenk H.P."/>
            <person name="Zhou Y."/>
            <person name="Lilburn T.G."/>
            <person name="Beck B.J."/>
            <person name="De Vos P."/>
            <person name="Vandamme P."/>
            <person name="Eisen J.A."/>
            <person name="Garrity G."/>
            <person name="Hugenholtz P."/>
            <person name="Kyrpides N.C."/>
        </authorList>
    </citation>
    <scope>NUCLEOTIDE SEQUENCE [LARGE SCALE GENOMIC DNA]</scope>
    <source>
        <strain evidence="1 2">CGMCC 1.2546</strain>
    </source>
</reference>
<sequence length="106" mass="11278">MRAEAIVSMSQSGWASYPDERALGAPENVTYRGQQFSPSGTCNLSATSVTTLACLPLSRSKGSYSSPMYFSDGRGDRFAGFKVVGDLLASCNPNIGFALHMTQEVA</sequence>
<proteinExistence type="predicted"/>
<evidence type="ECO:0000313" key="1">
    <source>
        <dbReference type="EMBL" id="TWI28275.1"/>
    </source>
</evidence>
<comment type="caution">
    <text evidence="1">The sequence shown here is derived from an EMBL/GenBank/DDBJ whole genome shotgun (WGS) entry which is preliminary data.</text>
</comment>
<name>A0A562N7X9_9HYPH</name>
<dbReference type="AlphaFoldDB" id="A0A562N7X9"/>